<dbReference type="Pfam" id="PF03640">
    <property type="entry name" value="Lipoprotein_15"/>
    <property type="match status" value="2"/>
</dbReference>
<reference evidence="2 3" key="1">
    <citation type="submission" date="2022-08" db="EMBL/GenBank/DDBJ databases">
        <authorList>
            <person name="Somphong A."/>
            <person name="Phongsopitanun W."/>
        </authorList>
    </citation>
    <scope>NUCLEOTIDE SEQUENCE [LARGE SCALE GENOMIC DNA]</scope>
    <source>
        <strain evidence="2 3">LP11</strain>
    </source>
</reference>
<accession>A0ABT2B7C4</accession>
<dbReference type="PANTHER" id="PTHR39335">
    <property type="entry name" value="BLL4220 PROTEIN"/>
    <property type="match status" value="1"/>
</dbReference>
<sequence>MTGALLLSACGGGDGESKNDAAAVGTSGFRFLSGTAKQNSADLTQGDTADNATPSVVTKNPKPVLRKWVQLSAGKAGDLNPVTINGAGFVLYRFDKDATDPSKSNCSGDCATTWPPYLVAPGGKVFLDGVRKENVGFIRRDGGFQVTIGGSPVYLFSQDTKAGDTNGQGRNGTWFGVTPDGQRAGRKGGGKGAVPPLPSGPATTPAATSATFFDSADFAEPAEGIVGPGCKPVRFNGSVSLTGFATVWSGDNCTGRSARVDKNVKDLNALGIGPVKSIGFASGESTGSPSPTASAAANATFFDAPNFGEPAQGVGGPGCQAVRFGGSVSLSGSAKVWSGDNCTGRSKVIDSNVADLDALGIGTIKSIRFAG</sequence>
<name>A0ABT2B7C4_9ACTN</name>
<comment type="caution">
    <text evidence="2">The sequence shown here is derived from an EMBL/GenBank/DDBJ whole genome shotgun (WGS) entry which is preliminary data.</text>
</comment>
<dbReference type="PANTHER" id="PTHR39335:SF1">
    <property type="entry name" value="BLL4220 PROTEIN"/>
    <property type="match status" value="1"/>
</dbReference>
<protein>
    <recommendedName>
        <fullName evidence="4">Lipoprotein</fullName>
    </recommendedName>
</protein>
<evidence type="ECO:0000313" key="3">
    <source>
        <dbReference type="Proteomes" id="UP001205612"/>
    </source>
</evidence>
<dbReference type="InterPro" id="IPR005297">
    <property type="entry name" value="Lipoprotein_repeat"/>
</dbReference>
<proteinExistence type="predicted"/>
<organism evidence="2 3">
    <name type="scientific">Streptomyces pyxinicus</name>
    <dbReference type="NCBI Taxonomy" id="2970331"/>
    <lineage>
        <taxon>Bacteria</taxon>
        <taxon>Bacillati</taxon>
        <taxon>Actinomycetota</taxon>
        <taxon>Actinomycetes</taxon>
        <taxon>Kitasatosporales</taxon>
        <taxon>Streptomycetaceae</taxon>
        <taxon>Streptomyces</taxon>
    </lineage>
</organism>
<evidence type="ECO:0000256" key="1">
    <source>
        <dbReference type="SAM" id="MobiDB-lite"/>
    </source>
</evidence>
<keyword evidence="3" id="KW-1185">Reference proteome</keyword>
<evidence type="ECO:0008006" key="4">
    <source>
        <dbReference type="Google" id="ProtNLM"/>
    </source>
</evidence>
<dbReference type="Proteomes" id="UP001205612">
    <property type="component" value="Unassembled WGS sequence"/>
</dbReference>
<evidence type="ECO:0000313" key="2">
    <source>
        <dbReference type="EMBL" id="MCS0604419.1"/>
    </source>
</evidence>
<gene>
    <name evidence="2" type="ORF">NX794_24870</name>
</gene>
<dbReference type="RefSeq" id="WP_258781117.1">
    <property type="nucleotide sequence ID" value="NZ_JANUGP010000021.1"/>
</dbReference>
<dbReference type="EMBL" id="JANUGP010000021">
    <property type="protein sequence ID" value="MCS0604419.1"/>
    <property type="molecule type" value="Genomic_DNA"/>
</dbReference>
<feature type="region of interest" description="Disordered" evidence="1">
    <location>
        <begin position="165"/>
        <end position="206"/>
    </location>
</feature>